<protein>
    <submittedName>
        <fullName evidence="5">Heat shock protein HslJ</fullName>
    </submittedName>
</protein>
<gene>
    <name evidence="5" type="ORF">SAMN02745117_00223</name>
</gene>
<keyword evidence="5" id="KW-0346">Stress response</keyword>
<evidence type="ECO:0000259" key="4">
    <source>
        <dbReference type="Pfam" id="PF14302"/>
    </source>
</evidence>
<feature type="region of interest" description="Disordered" evidence="1">
    <location>
        <begin position="23"/>
        <end position="52"/>
    </location>
</feature>
<dbReference type="PROSITE" id="PS51257">
    <property type="entry name" value="PROKAR_LIPOPROTEIN"/>
    <property type="match status" value="1"/>
</dbReference>
<dbReference type="Pfam" id="PF14302">
    <property type="entry name" value="DUF4377"/>
    <property type="match status" value="1"/>
</dbReference>
<proteinExistence type="predicted"/>
<feature type="domain" description="DUF306" evidence="3">
    <location>
        <begin position="57"/>
        <end position="169"/>
    </location>
</feature>
<reference evidence="5 6" key="1">
    <citation type="submission" date="2016-11" db="EMBL/GenBank/DDBJ databases">
        <authorList>
            <person name="Jaros S."/>
            <person name="Januszkiewicz K."/>
            <person name="Wedrychowicz H."/>
        </authorList>
    </citation>
    <scope>NUCLEOTIDE SEQUENCE [LARGE SCALE GENOMIC DNA]</scope>
    <source>
        <strain evidence="5 6">DSM 16112</strain>
    </source>
</reference>
<evidence type="ECO:0000256" key="1">
    <source>
        <dbReference type="SAM" id="MobiDB-lite"/>
    </source>
</evidence>
<feature type="compositionally biased region" description="Polar residues" evidence="1">
    <location>
        <begin position="38"/>
        <end position="52"/>
    </location>
</feature>
<feature type="chain" id="PRO_5012702594" evidence="2">
    <location>
        <begin position="20"/>
        <end position="293"/>
    </location>
</feature>
<evidence type="ECO:0000313" key="6">
    <source>
        <dbReference type="Proteomes" id="UP000184327"/>
    </source>
</evidence>
<dbReference type="OrthoDB" id="7871744at2"/>
<dbReference type="InterPro" id="IPR005184">
    <property type="entry name" value="DUF306_Meta_HslJ"/>
</dbReference>
<name>A0A1M4T4A9_9BURK</name>
<feature type="signal peptide" evidence="2">
    <location>
        <begin position="1"/>
        <end position="19"/>
    </location>
</feature>
<sequence>MARHPYSWLIPLGLAAALAACSTTPPASSRKPQGVDATATTPIPQPSAATSPSLSAQHLLDYHWQLEQIRLPSGQEDQQYRQHRQAGHPPVQLSFFSEDRLSVQNLCNGLGASYQITGQRISTGSTVSTQRMCSEPGLMQLERQIGTALGQLSHWHIAQQASAAGTAPSLTLQLELADGSQWILSGVPTDTTRYGSAPERIFLEVAPELEACSHPLIPDAQCLRVRSVEYDGQGLLVRKGEWETFHGAIDGFAFEPGVRNILRIHRYTLQNPPADASRYAYVLDMRVESERLR</sequence>
<feature type="domain" description="DUF4377" evidence="4">
    <location>
        <begin position="204"/>
        <end position="288"/>
    </location>
</feature>
<dbReference type="PANTHER" id="PTHR35535:SF1">
    <property type="entry name" value="HEAT SHOCK PROTEIN HSLJ"/>
    <property type="match status" value="1"/>
</dbReference>
<dbReference type="InterPro" id="IPR053147">
    <property type="entry name" value="Hsp_HslJ-like"/>
</dbReference>
<dbReference type="STRING" id="1122156.SAMN02745117_00223"/>
<evidence type="ECO:0000259" key="3">
    <source>
        <dbReference type="Pfam" id="PF03724"/>
    </source>
</evidence>
<dbReference type="Pfam" id="PF03724">
    <property type="entry name" value="META"/>
    <property type="match status" value="1"/>
</dbReference>
<dbReference type="RefSeq" id="WP_073353676.1">
    <property type="nucleotide sequence ID" value="NZ_FQUZ01000002.1"/>
</dbReference>
<dbReference type="Proteomes" id="UP000184327">
    <property type="component" value="Unassembled WGS sequence"/>
</dbReference>
<evidence type="ECO:0000256" key="2">
    <source>
        <dbReference type="SAM" id="SignalP"/>
    </source>
</evidence>
<dbReference type="InterPro" id="IPR038670">
    <property type="entry name" value="HslJ-like_sf"/>
</dbReference>
<dbReference type="EMBL" id="FQUZ01000002">
    <property type="protein sequence ID" value="SHE39214.1"/>
    <property type="molecule type" value="Genomic_DNA"/>
</dbReference>
<dbReference type="Gene3D" id="2.40.128.270">
    <property type="match status" value="1"/>
</dbReference>
<dbReference type="InterPro" id="IPR025485">
    <property type="entry name" value="DUF4377"/>
</dbReference>
<organism evidence="5 6">
    <name type="scientific">Lampropedia hyalina DSM 16112</name>
    <dbReference type="NCBI Taxonomy" id="1122156"/>
    <lineage>
        <taxon>Bacteria</taxon>
        <taxon>Pseudomonadati</taxon>
        <taxon>Pseudomonadota</taxon>
        <taxon>Betaproteobacteria</taxon>
        <taxon>Burkholderiales</taxon>
        <taxon>Comamonadaceae</taxon>
        <taxon>Lampropedia</taxon>
    </lineage>
</organism>
<keyword evidence="2" id="KW-0732">Signal</keyword>
<accession>A0A1M4T4A9</accession>
<dbReference type="PANTHER" id="PTHR35535">
    <property type="entry name" value="HEAT SHOCK PROTEIN HSLJ"/>
    <property type="match status" value="1"/>
</dbReference>
<keyword evidence="6" id="KW-1185">Reference proteome</keyword>
<dbReference type="AlphaFoldDB" id="A0A1M4T4A9"/>
<evidence type="ECO:0000313" key="5">
    <source>
        <dbReference type="EMBL" id="SHE39214.1"/>
    </source>
</evidence>